<gene>
    <name evidence="1" type="ORF">DUI87_10662</name>
</gene>
<proteinExistence type="predicted"/>
<dbReference type="EMBL" id="QRBI01000106">
    <property type="protein sequence ID" value="RMC13131.1"/>
    <property type="molecule type" value="Genomic_DNA"/>
</dbReference>
<name>A0A3M0KKG1_HIRRU</name>
<sequence>MIVKQDRQGKSVAFMELSAGGDDNLENKEDKDRALVSVWNKEDVILAYQVIQKNALLADIRLLVLLDPASPGQKGFQRLLFPLGWTNGNPETGCRTLSLKREKHWAAGCKSLSVLSRLAGVQASSVPHCYYEDQSGLQAGRVTSSRSIYLVPEKEFQIIDSAGIIESELDSRKGADSVKICVWSSESSYFPDFAVFMLHSVELQQDEEKVMDSSLDPPLLAYLGPSSVSE</sequence>
<dbReference type="Proteomes" id="UP000269221">
    <property type="component" value="Unassembled WGS sequence"/>
</dbReference>
<dbReference type="AlphaFoldDB" id="A0A3M0KKG1"/>
<evidence type="ECO:0000313" key="2">
    <source>
        <dbReference type="Proteomes" id="UP000269221"/>
    </source>
</evidence>
<protein>
    <submittedName>
        <fullName evidence="1">Uncharacterized protein</fullName>
    </submittedName>
</protein>
<organism evidence="1 2">
    <name type="scientific">Hirundo rustica rustica</name>
    <dbReference type="NCBI Taxonomy" id="333673"/>
    <lineage>
        <taxon>Eukaryota</taxon>
        <taxon>Metazoa</taxon>
        <taxon>Chordata</taxon>
        <taxon>Craniata</taxon>
        <taxon>Vertebrata</taxon>
        <taxon>Euteleostomi</taxon>
        <taxon>Archelosauria</taxon>
        <taxon>Archosauria</taxon>
        <taxon>Dinosauria</taxon>
        <taxon>Saurischia</taxon>
        <taxon>Theropoda</taxon>
        <taxon>Coelurosauria</taxon>
        <taxon>Aves</taxon>
        <taxon>Neognathae</taxon>
        <taxon>Neoaves</taxon>
        <taxon>Telluraves</taxon>
        <taxon>Australaves</taxon>
        <taxon>Passeriformes</taxon>
        <taxon>Sylvioidea</taxon>
        <taxon>Hirundinidae</taxon>
        <taxon>Hirundo</taxon>
    </lineage>
</organism>
<reference evidence="1 2" key="1">
    <citation type="submission" date="2018-07" db="EMBL/GenBank/DDBJ databases">
        <title>A high quality draft genome assembly of the barn swallow (H. rustica rustica).</title>
        <authorList>
            <person name="Formenti G."/>
            <person name="Chiara M."/>
            <person name="Poveda L."/>
            <person name="Francoijs K.-J."/>
            <person name="Bonisoli-Alquati A."/>
            <person name="Canova L."/>
            <person name="Gianfranceschi L."/>
            <person name="Horner D.S."/>
            <person name="Saino N."/>
        </authorList>
    </citation>
    <scope>NUCLEOTIDE SEQUENCE [LARGE SCALE GENOMIC DNA]</scope>
    <source>
        <strain evidence="1">Chelidonia</strain>
        <tissue evidence="1">Blood</tissue>
    </source>
</reference>
<keyword evidence="2" id="KW-1185">Reference proteome</keyword>
<evidence type="ECO:0000313" key="1">
    <source>
        <dbReference type="EMBL" id="RMC13131.1"/>
    </source>
</evidence>
<accession>A0A3M0KKG1</accession>
<comment type="caution">
    <text evidence="1">The sequence shown here is derived from an EMBL/GenBank/DDBJ whole genome shotgun (WGS) entry which is preliminary data.</text>
</comment>